<accession>A0A0H2S7L7</accession>
<sequence>MHAANVADAAAAVEDVHGLNCRGCRPKGLSFENGVAATDTTLSESPNDTAKVLASAKQDSKEHHIISRASQHAPFIPSASLFSYGGRPLSSGPLSNYRLPRPLSLRMPPPSVPHSLPASLQLLSEAVPPSSPLLFVANLLPPSSSYSPHQAHHCHRRSLTWQLAFKSVL</sequence>
<reference evidence="1 2" key="1">
    <citation type="submission" date="2015-04" db="EMBL/GenBank/DDBJ databases">
        <title>Complete genome sequence of Schizopora paradoxa KUC8140, a cosmopolitan wood degrader in East Asia.</title>
        <authorList>
            <consortium name="DOE Joint Genome Institute"/>
            <person name="Min B."/>
            <person name="Park H."/>
            <person name="Jang Y."/>
            <person name="Kim J.-J."/>
            <person name="Kim K.H."/>
            <person name="Pangilinan J."/>
            <person name="Lipzen A."/>
            <person name="Riley R."/>
            <person name="Grigoriev I.V."/>
            <person name="Spatafora J.W."/>
            <person name="Choi I.-G."/>
        </authorList>
    </citation>
    <scope>NUCLEOTIDE SEQUENCE [LARGE SCALE GENOMIC DNA]</scope>
    <source>
        <strain evidence="1 2">KUC8140</strain>
    </source>
</reference>
<name>A0A0H2S7L7_9AGAM</name>
<dbReference type="AlphaFoldDB" id="A0A0H2S7L7"/>
<evidence type="ECO:0000313" key="1">
    <source>
        <dbReference type="EMBL" id="KLO12856.1"/>
    </source>
</evidence>
<protein>
    <submittedName>
        <fullName evidence="1">Uncharacterized protein</fullName>
    </submittedName>
</protein>
<gene>
    <name evidence="1" type="ORF">SCHPADRAFT_399023</name>
</gene>
<dbReference type="EMBL" id="KQ085970">
    <property type="protein sequence ID" value="KLO12856.1"/>
    <property type="molecule type" value="Genomic_DNA"/>
</dbReference>
<organism evidence="1 2">
    <name type="scientific">Schizopora paradoxa</name>
    <dbReference type="NCBI Taxonomy" id="27342"/>
    <lineage>
        <taxon>Eukaryota</taxon>
        <taxon>Fungi</taxon>
        <taxon>Dikarya</taxon>
        <taxon>Basidiomycota</taxon>
        <taxon>Agaricomycotina</taxon>
        <taxon>Agaricomycetes</taxon>
        <taxon>Hymenochaetales</taxon>
        <taxon>Schizoporaceae</taxon>
        <taxon>Schizopora</taxon>
    </lineage>
</organism>
<evidence type="ECO:0000313" key="2">
    <source>
        <dbReference type="Proteomes" id="UP000053477"/>
    </source>
</evidence>
<keyword evidence="2" id="KW-1185">Reference proteome</keyword>
<dbReference type="Proteomes" id="UP000053477">
    <property type="component" value="Unassembled WGS sequence"/>
</dbReference>
<proteinExistence type="predicted"/>
<dbReference type="InParanoid" id="A0A0H2S7L7"/>